<evidence type="ECO:0000313" key="3">
    <source>
        <dbReference type="Proteomes" id="UP001341281"/>
    </source>
</evidence>
<gene>
    <name evidence="2" type="ORF">U9M48_040739</name>
</gene>
<dbReference type="AlphaFoldDB" id="A0AAQ3UR67"/>
<evidence type="ECO:0000313" key="2">
    <source>
        <dbReference type="EMBL" id="WVZ94910.1"/>
    </source>
</evidence>
<evidence type="ECO:0000256" key="1">
    <source>
        <dbReference type="SAM" id="MobiDB-lite"/>
    </source>
</evidence>
<reference evidence="2 3" key="1">
    <citation type="submission" date="2024-02" db="EMBL/GenBank/DDBJ databases">
        <title>High-quality chromosome-scale genome assembly of Pensacola bahiagrass (Paspalum notatum Flugge var. saurae).</title>
        <authorList>
            <person name="Vega J.M."/>
            <person name="Podio M."/>
            <person name="Orjuela J."/>
            <person name="Siena L.A."/>
            <person name="Pessino S.C."/>
            <person name="Combes M.C."/>
            <person name="Mariac C."/>
            <person name="Albertini E."/>
            <person name="Pupilli F."/>
            <person name="Ortiz J.P.A."/>
            <person name="Leblanc O."/>
        </authorList>
    </citation>
    <scope>NUCLEOTIDE SEQUENCE [LARGE SCALE GENOMIC DNA]</scope>
    <source>
        <strain evidence="2">R1</strain>
        <tissue evidence="2">Leaf</tissue>
    </source>
</reference>
<sequence>MPVRIASSLPEKHQVAGDAVDVRRCCRAAETPSTFTAAVAPPEMPSTFAAAVAPPSCCSSLPPRHVDRPCSRGTDEAKATHTSVFGEAGHT</sequence>
<dbReference type="Proteomes" id="UP001341281">
    <property type="component" value="Chromosome 09"/>
</dbReference>
<feature type="region of interest" description="Disordered" evidence="1">
    <location>
        <begin position="68"/>
        <end position="91"/>
    </location>
</feature>
<proteinExistence type="predicted"/>
<name>A0AAQ3UR67_PASNO</name>
<keyword evidence="3" id="KW-1185">Reference proteome</keyword>
<accession>A0AAQ3UR67</accession>
<dbReference type="EMBL" id="CP144753">
    <property type="protein sequence ID" value="WVZ94910.1"/>
    <property type="molecule type" value="Genomic_DNA"/>
</dbReference>
<protein>
    <submittedName>
        <fullName evidence="2">Uncharacterized protein</fullName>
    </submittedName>
</protein>
<feature type="compositionally biased region" description="Basic and acidic residues" evidence="1">
    <location>
        <begin position="68"/>
        <end position="79"/>
    </location>
</feature>
<organism evidence="2 3">
    <name type="scientific">Paspalum notatum var. saurae</name>
    <dbReference type="NCBI Taxonomy" id="547442"/>
    <lineage>
        <taxon>Eukaryota</taxon>
        <taxon>Viridiplantae</taxon>
        <taxon>Streptophyta</taxon>
        <taxon>Embryophyta</taxon>
        <taxon>Tracheophyta</taxon>
        <taxon>Spermatophyta</taxon>
        <taxon>Magnoliopsida</taxon>
        <taxon>Liliopsida</taxon>
        <taxon>Poales</taxon>
        <taxon>Poaceae</taxon>
        <taxon>PACMAD clade</taxon>
        <taxon>Panicoideae</taxon>
        <taxon>Andropogonodae</taxon>
        <taxon>Paspaleae</taxon>
        <taxon>Paspalinae</taxon>
        <taxon>Paspalum</taxon>
    </lineage>
</organism>